<keyword evidence="8" id="KW-1185">Reference proteome</keyword>
<organism evidence="7 8">
    <name type="scientific">Aspergillus sclerotioniger CBS 115572</name>
    <dbReference type="NCBI Taxonomy" id="1450535"/>
    <lineage>
        <taxon>Eukaryota</taxon>
        <taxon>Fungi</taxon>
        <taxon>Dikarya</taxon>
        <taxon>Ascomycota</taxon>
        <taxon>Pezizomycotina</taxon>
        <taxon>Eurotiomycetes</taxon>
        <taxon>Eurotiomycetidae</taxon>
        <taxon>Eurotiales</taxon>
        <taxon>Aspergillaceae</taxon>
        <taxon>Aspergillus</taxon>
        <taxon>Aspergillus subgen. Circumdati</taxon>
    </lineage>
</organism>
<dbReference type="GO" id="GO:0003950">
    <property type="term" value="F:NAD+ poly-ADP-ribosyltransferase activity"/>
    <property type="evidence" value="ECO:0007669"/>
    <property type="project" value="InterPro"/>
</dbReference>
<dbReference type="EMBL" id="MSFK01000001">
    <property type="protein sequence ID" value="PWY96703.1"/>
    <property type="molecule type" value="Genomic_DNA"/>
</dbReference>
<dbReference type="Gene3D" id="3.10.110.10">
    <property type="entry name" value="Ubiquitin Conjugating Enzyme"/>
    <property type="match status" value="1"/>
</dbReference>
<dbReference type="Proteomes" id="UP000246702">
    <property type="component" value="Unassembled WGS sequence"/>
</dbReference>
<comment type="caution">
    <text evidence="7">The sequence shown here is derived from an EMBL/GenBank/DDBJ whole genome shotgun (WGS) entry which is preliminary data.</text>
</comment>
<feature type="domain" description="UBC core" evidence="6">
    <location>
        <begin position="926"/>
        <end position="1101"/>
    </location>
</feature>
<dbReference type="PANTHER" id="PTHR21328">
    <property type="entry name" value="POLY ADP-RIBOSE POLYMERASE FAMILY, MEMBER PARP"/>
    <property type="match status" value="1"/>
</dbReference>
<dbReference type="PROSITE" id="PS50127">
    <property type="entry name" value="UBC_2"/>
    <property type="match status" value="1"/>
</dbReference>
<dbReference type="SUPFAM" id="SSF56399">
    <property type="entry name" value="ADP-ribosylation"/>
    <property type="match status" value="1"/>
</dbReference>
<evidence type="ECO:0000256" key="2">
    <source>
        <dbReference type="ARBA" id="ARBA00022679"/>
    </source>
</evidence>
<dbReference type="GO" id="GO:0016779">
    <property type="term" value="F:nucleotidyltransferase activity"/>
    <property type="evidence" value="ECO:0007669"/>
    <property type="project" value="UniProtKB-KW"/>
</dbReference>
<evidence type="ECO:0000256" key="1">
    <source>
        <dbReference type="ARBA" id="ARBA00022676"/>
    </source>
</evidence>
<dbReference type="GeneID" id="37118297"/>
<evidence type="ECO:0000256" key="5">
    <source>
        <dbReference type="SAM" id="MobiDB-lite"/>
    </source>
</evidence>
<dbReference type="STRING" id="1450535.A0A317XDY0"/>
<dbReference type="OrthoDB" id="109543at2759"/>
<evidence type="ECO:0000256" key="3">
    <source>
        <dbReference type="ARBA" id="ARBA00022695"/>
    </source>
</evidence>
<dbReference type="InterPro" id="IPR012317">
    <property type="entry name" value="Poly(ADP-ribose)pol_cat_dom"/>
</dbReference>
<keyword evidence="3" id="KW-0548">Nucleotidyltransferase</keyword>
<dbReference type="InterPro" id="IPR016135">
    <property type="entry name" value="UBQ-conjugating_enzyme/RWD"/>
</dbReference>
<dbReference type="Gene3D" id="3.90.228.10">
    <property type="match status" value="1"/>
</dbReference>
<evidence type="ECO:0000313" key="8">
    <source>
        <dbReference type="Proteomes" id="UP000246702"/>
    </source>
</evidence>
<feature type="compositionally biased region" description="Basic and acidic residues" evidence="5">
    <location>
        <begin position="881"/>
        <end position="901"/>
    </location>
</feature>
<dbReference type="Pfam" id="PF00644">
    <property type="entry name" value="PARP"/>
    <property type="match status" value="1"/>
</dbReference>
<feature type="region of interest" description="Disordered" evidence="5">
    <location>
        <begin position="784"/>
        <end position="907"/>
    </location>
</feature>
<evidence type="ECO:0000259" key="6">
    <source>
        <dbReference type="PROSITE" id="PS50127"/>
    </source>
</evidence>
<keyword evidence="2" id="KW-0808">Transferase</keyword>
<sequence>MPRHNLHSEVLEASLPGKFPRLSRIRLDGGSTIVFTYSSPLNNEPIVFNVPILNVAEYPNKHSYFAFATTDNISKPVSTFLDTVQKKFDRCKLETFLEGFCDCIDDAFLEDSLEDSDEGDDYDPKHDAAASDDFDPSSDDEDVDWGGLTDPPVISHSTDKKQLRADLRAAKAAGFKVGYLEDPDSAFVVSISCRVSKLGISQDAMQMWNVSPEQFLAVLLRYPRGYRGMNQILSQPQTGPALLQMHIGLCDTYKPTVLSVPDTANPAKVHDILCPSVSESTPKSAIKSTFITEPMETLLNTRFLGFIRNRLEHGFSWTGAELYYNDAQGKKKLKANDVLLAKYRVPEEWNNSTPSFVKGDELRQTKKSSRLSLPLIAMQYALRRFVKCTEFCLTCHCKIDAGYEALKPYVCSKPLCLYQYMQLGMGPRLEWEITSQPYVVDMLVSFAYARAWAGKLSDFPQGLDLKVPWGAPMSRGTKPRNATLDPDKMTLSIRARHDLKVGEWVAIKAGNDSFSSINTPSLSCTVLSTQNNLIQLSQPISTGFGDQSNHRQWEKVQFMPYRANFDDLSAQLKQHAVTALLDTLPDVILMKSFITSGPRPEQNKPLASWTERICPSALSVLRWIVASNQSCIVHDDDPNYQVTGMGNYMQFRLAQGSPDKEARFIQAVKSSPAKQFPTIFAWHGSPVYNWHSIVRQGLNFDEMLHGRSMGNGVYMAKTMAESQGYTASNTSVANWPQSLLGIRSAVSLNEVVNSPQSFVCCNPCYVVSQLDWIQPRYLFISGEDLPSQGGKKSKPSKVYEQDPQHTPMGISHTPVSIPISALSSREKKTNKQAPTRASKKRKVSPNSGSKTSDTSDDCDSVATLADDLRLLQSDSENEAAEPDRAVVKRKTRADSKPKTDFRPGTLQTSSLKLLGAPSYATTTATQSLQRHLKDVLKVQDREPLHELGWYVDPTLVNTVYQWIVEFHSFDPSLPLAQDLKQNELTSIVMEIRFPPEFPHSPPFFRVIRPHFVPFMNGGGGHVTIGGAMCMELLTSSGWMPTLSMESVLLQVRLALCSVDPRPARLDNVGDYNFGESVIAYRRACQSHGWRVPEDFNRIEQA</sequence>
<evidence type="ECO:0000313" key="7">
    <source>
        <dbReference type="EMBL" id="PWY96703.1"/>
    </source>
</evidence>
<proteinExistence type="predicted"/>
<dbReference type="CDD" id="cd23802">
    <property type="entry name" value="UBCc_UBE2Q"/>
    <property type="match status" value="1"/>
</dbReference>
<reference evidence="7 8" key="1">
    <citation type="submission" date="2016-12" db="EMBL/GenBank/DDBJ databases">
        <title>The genomes of Aspergillus section Nigri reveals drivers in fungal speciation.</title>
        <authorList>
            <consortium name="DOE Joint Genome Institute"/>
            <person name="Vesth T.C."/>
            <person name="Nybo J."/>
            <person name="Theobald S."/>
            <person name="Brandl J."/>
            <person name="Frisvad J.C."/>
            <person name="Nielsen K.F."/>
            <person name="Lyhne E.K."/>
            <person name="Kogle M.E."/>
            <person name="Kuo A."/>
            <person name="Riley R."/>
            <person name="Clum A."/>
            <person name="Nolan M."/>
            <person name="Lipzen A."/>
            <person name="Salamov A."/>
            <person name="Henrissat B."/>
            <person name="Wiebenga A."/>
            <person name="De Vries R.P."/>
            <person name="Grigoriev I.V."/>
            <person name="Mortensen U.H."/>
            <person name="Andersen M.R."/>
            <person name="Baker S.E."/>
        </authorList>
    </citation>
    <scope>NUCLEOTIDE SEQUENCE [LARGE SCALE GENOMIC DNA]</scope>
    <source>
        <strain evidence="7 8">CBS 115572</strain>
    </source>
</reference>
<dbReference type="SUPFAM" id="SSF54495">
    <property type="entry name" value="UBC-like"/>
    <property type="match status" value="1"/>
</dbReference>
<dbReference type="FunFam" id="3.10.110.10:FF:000107">
    <property type="entry name" value="Ubiquitin conjugating enzyme, putative"/>
    <property type="match status" value="1"/>
</dbReference>
<dbReference type="InterPro" id="IPR000608">
    <property type="entry name" value="UBC"/>
</dbReference>
<keyword evidence="1" id="KW-0328">Glycosyltransferase</keyword>
<dbReference type="InterPro" id="IPR051838">
    <property type="entry name" value="ARTD_PARP"/>
</dbReference>
<feature type="region of interest" description="Disordered" evidence="5">
    <location>
        <begin position="114"/>
        <end position="151"/>
    </location>
</feature>
<dbReference type="AlphaFoldDB" id="A0A317XDY0"/>
<name>A0A317XDY0_9EURO</name>
<keyword evidence="4" id="KW-0520">NAD</keyword>
<gene>
    <name evidence="7" type="ORF">BO94DRAFT_592665</name>
</gene>
<feature type="compositionally biased region" description="Acidic residues" evidence="5">
    <location>
        <begin position="130"/>
        <end position="144"/>
    </location>
</feature>
<accession>A0A317XDY0</accession>
<protein>
    <submittedName>
        <fullName evidence="7">Ubiquitin conjugating enzyme</fullName>
    </submittedName>
</protein>
<evidence type="ECO:0000256" key="4">
    <source>
        <dbReference type="ARBA" id="ARBA00023027"/>
    </source>
</evidence>
<dbReference type="RefSeq" id="XP_025473464.1">
    <property type="nucleotide sequence ID" value="XM_025616154.1"/>
</dbReference>